<sequence>MRLFTVSALFPILSLLANAAPTDDFDKRQAFNVGQAVGTTSGTVVGHAATNRNQVSEYLGIPFARPPVGELRFAEPEPFLGSGTINAERYSPDCPANLLPVTDDSVLPLAGPNSFKLLEDLAQVGNAQSEDCLTLNIWTKPQTGERAKAVLFWIYGGGFSIGATNNPTYDGEFLADDEDVIVVSANYRLNVFGFPGLPGLGLPQNPGLLDQRLAIEWVRDNIAAFGGDPNRITIFGQSAGGLSVDIYSYAWVSDPIVAGFIPHSGAASNPSAAALLPANNSAAFLTVSEAVGCSATSLAAAIPCVRTKPFQALLDASRSDNPLAAVTGSFSPTVDGRVVFADIAERIASGNFIRRPMLVGNTNYETGLFKVVAAAGNQTFPDIIWEFINLIAFTCGAKGAADARAAQGVPVWRYRYFGEFPNTRLTLNPSSGAWHGGELPLVFGSTEFATGVANTPAEASLQTYLKGAWAAFAKDPAGALGRAPYRWPRYNRLTRTLVQFGCNNATQPRYGLPISFDLSCSLIDGLVGSLPPVTGGGIPDLGGIDIGELAGALEGISIRGPLSGCS</sequence>
<dbReference type="OrthoDB" id="408631at2759"/>
<keyword evidence="3" id="KW-0732">Signal</keyword>
<dbReference type="PROSITE" id="PS00122">
    <property type="entry name" value="CARBOXYLESTERASE_B_1"/>
    <property type="match status" value="1"/>
</dbReference>
<protein>
    <recommendedName>
        <fullName evidence="3">Carboxylic ester hydrolase</fullName>
        <ecNumber evidence="3">3.1.1.-</ecNumber>
    </recommendedName>
</protein>
<dbReference type="EMBL" id="ML977140">
    <property type="protein sequence ID" value="KAF1991210.1"/>
    <property type="molecule type" value="Genomic_DNA"/>
</dbReference>
<dbReference type="Gene3D" id="3.40.50.1820">
    <property type="entry name" value="alpha/beta hydrolase"/>
    <property type="match status" value="2"/>
</dbReference>
<keyword evidence="6" id="KW-1185">Reference proteome</keyword>
<dbReference type="SUPFAM" id="SSF53474">
    <property type="entry name" value="alpha/beta-Hydrolases"/>
    <property type="match status" value="1"/>
</dbReference>
<evidence type="ECO:0000313" key="5">
    <source>
        <dbReference type="EMBL" id="KAF1991210.1"/>
    </source>
</evidence>
<proteinExistence type="inferred from homology"/>
<comment type="similarity">
    <text evidence="1 3">Belongs to the type-B carboxylesterase/lipase family.</text>
</comment>
<evidence type="ECO:0000256" key="1">
    <source>
        <dbReference type="ARBA" id="ARBA00005964"/>
    </source>
</evidence>
<dbReference type="InterPro" id="IPR050654">
    <property type="entry name" value="AChE-related_enzymes"/>
</dbReference>
<gene>
    <name evidence="5" type="ORF">K402DRAFT_450829</name>
</gene>
<dbReference type="InterPro" id="IPR019826">
    <property type="entry name" value="Carboxylesterase_B_AS"/>
</dbReference>
<dbReference type="EC" id="3.1.1.-" evidence="3"/>
<keyword evidence="2 3" id="KW-0378">Hydrolase</keyword>
<dbReference type="Proteomes" id="UP000800041">
    <property type="component" value="Unassembled WGS sequence"/>
</dbReference>
<dbReference type="GO" id="GO:0052689">
    <property type="term" value="F:carboxylic ester hydrolase activity"/>
    <property type="evidence" value="ECO:0007669"/>
    <property type="project" value="TreeGrafter"/>
</dbReference>
<dbReference type="AlphaFoldDB" id="A0A6G1HDV8"/>
<accession>A0A6G1HDV8</accession>
<reference evidence="5" key="1">
    <citation type="journal article" date="2020" name="Stud. Mycol.">
        <title>101 Dothideomycetes genomes: a test case for predicting lifestyles and emergence of pathogens.</title>
        <authorList>
            <person name="Haridas S."/>
            <person name="Albert R."/>
            <person name="Binder M."/>
            <person name="Bloem J."/>
            <person name="Labutti K."/>
            <person name="Salamov A."/>
            <person name="Andreopoulos B."/>
            <person name="Baker S."/>
            <person name="Barry K."/>
            <person name="Bills G."/>
            <person name="Bluhm B."/>
            <person name="Cannon C."/>
            <person name="Castanera R."/>
            <person name="Culley D."/>
            <person name="Daum C."/>
            <person name="Ezra D."/>
            <person name="Gonzalez J."/>
            <person name="Henrissat B."/>
            <person name="Kuo A."/>
            <person name="Liang C."/>
            <person name="Lipzen A."/>
            <person name="Lutzoni F."/>
            <person name="Magnuson J."/>
            <person name="Mondo S."/>
            <person name="Nolan M."/>
            <person name="Ohm R."/>
            <person name="Pangilinan J."/>
            <person name="Park H.-J."/>
            <person name="Ramirez L."/>
            <person name="Alfaro M."/>
            <person name="Sun H."/>
            <person name="Tritt A."/>
            <person name="Yoshinaga Y."/>
            <person name="Zwiers L.-H."/>
            <person name="Turgeon B."/>
            <person name="Goodwin S."/>
            <person name="Spatafora J."/>
            <person name="Crous P."/>
            <person name="Grigoriev I."/>
        </authorList>
    </citation>
    <scope>NUCLEOTIDE SEQUENCE</scope>
    <source>
        <strain evidence="5">CBS 113979</strain>
    </source>
</reference>
<organism evidence="5 6">
    <name type="scientific">Aulographum hederae CBS 113979</name>
    <dbReference type="NCBI Taxonomy" id="1176131"/>
    <lineage>
        <taxon>Eukaryota</taxon>
        <taxon>Fungi</taxon>
        <taxon>Dikarya</taxon>
        <taxon>Ascomycota</taxon>
        <taxon>Pezizomycotina</taxon>
        <taxon>Dothideomycetes</taxon>
        <taxon>Pleosporomycetidae</taxon>
        <taxon>Aulographales</taxon>
        <taxon>Aulographaceae</taxon>
    </lineage>
</organism>
<name>A0A6G1HDV8_9PEZI</name>
<evidence type="ECO:0000313" key="6">
    <source>
        <dbReference type="Proteomes" id="UP000800041"/>
    </source>
</evidence>
<dbReference type="InterPro" id="IPR002018">
    <property type="entry name" value="CarbesteraseB"/>
</dbReference>
<feature type="domain" description="Carboxylesterase type B" evidence="4">
    <location>
        <begin position="384"/>
        <end position="504"/>
    </location>
</feature>
<feature type="chain" id="PRO_5026376626" description="Carboxylic ester hydrolase" evidence="3">
    <location>
        <begin position="20"/>
        <end position="566"/>
    </location>
</feature>
<evidence type="ECO:0000256" key="2">
    <source>
        <dbReference type="ARBA" id="ARBA00022801"/>
    </source>
</evidence>
<feature type="domain" description="Carboxylesterase type B" evidence="4">
    <location>
        <begin position="36"/>
        <end position="372"/>
    </location>
</feature>
<dbReference type="Pfam" id="PF00135">
    <property type="entry name" value="COesterase"/>
    <property type="match status" value="2"/>
</dbReference>
<dbReference type="PANTHER" id="PTHR43918:SF4">
    <property type="entry name" value="CARBOXYLIC ESTER HYDROLASE"/>
    <property type="match status" value="1"/>
</dbReference>
<dbReference type="PANTHER" id="PTHR43918">
    <property type="entry name" value="ACETYLCHOLINESTERASE"/>
    <property type="match status" value="1"/>
</dbReference>
<evidence type="ECO:0000259" key="4">
    <source>
        <dbReference type="Pfam" id="PF00135"/>
    </source>
</evidence>
<evidence type="ECO:0000256" key="3">
    <source>
        <dbReference type="RuleBase" id="RU361235"/>
    </source>
</evidence>
<dbReference type="InterPro" id="IPR029058">
    <property type="entry name" value="AB_hydrolase_fold"/>
</dbReference>
<feature type="signal peptide" evidence="3">
    <location>
        <begin position="1"/>
        <end position="19"/>
    </location>
</feature>